<dbReference type="EMBL" id="JADFUA010000008">
    <property type="protein sequence ID" value="MBE9610318.1"/>
    <property type="molecule type" value="Genomic_DNA"/>
</dbReference>
<dbReference type="GO" id="GO:0005509">
    <property type="term" value="F:calcium ion binding"/>
    <property type="evidence" value="ECO:0007669"/>
    <property type="project" value="InterPro"/>
</dbReference>
<dbReference type="PANTHER" id="PTHR38340">
    <property type="entry name" value="S-LAYER PROTEIN"/>
    <property type="match status" value="1"/>
</dbReference>
<keyword evidence="4" id="KW-1185">Reference proteome</keyword>
<dbReference type="GO" id="GO:0005576">
    <property type="term" value="C:extracellular region"/>
    <property type="evidence" value="ECO:0007669"/>
    <property type="project" value="UniProtKB-SubCell"/>
</dbReference>
<organism evidence="3 4">
    <name type="scientific">Chitinilyticum piscinae</name>
    <dbReference type="NCBI Taxonomy" id="2866724"/>
    <lineage>
        <taxon>Bacteria</taxon>
        <taxon>Pseudomonadati</taxon>
        <taxon>Pseudomonadota</taxon>
        <taxon>Betaproteobacteria</taxon>
        <taxon>Neisseriales</taxon>
        <taxon>Chitinibacteraceae</taxon>
        <taxon>Chitinilyticum</taxon>
    </lineage>
</organism>
<comment type="caution">
    <text evidence="3">The sequence shown here is derived from an EMBL/GenBank/DDBJ whole genome shotgun (WGS) entry which is preliminary data.</text>
</comment>
<protein>
    <submittedName>
        <fullName evidence="3">Calcium-binding protein</fullName>
    </submittedName>
</protein>
<dbReference type="Gene3D" id="2.150.10.10">
    <property type="entry name" value="Serralysin-like metalloprotease, C-terminal"/>
    <property type="match status" value="2"/>
</dbReference>
<evidence type="ECO:0000313" key="4">
    <source>
        <dbReference type="Proteomes" id="UP000604481"/>
    </source>
</evidence>
<dbReference type="PRINTS" id="PR00313">
    <property type="entry name" value="CABNDNGRPT"/>
</dbReference>
<keyword evidence="2" id="KW-0964">Secreted</keyword>
<evidence type="ECO:0000313" key="3">
    <source>
        <dbReference type="EMBL" id="MBE9610318.1"/>
    </source>
</evidence>
<dbReference type="InterPro" id="IPR001343">
    <property type="entry name" value="Hemolysn_Ca-bd"/>
</dbReference>
<evidence type="ECO:0000256" key="2">
    <source>
        <dbReference type="ARBA" id="ARBA00022525"/>
    </source>
</evidence>
<gene>
    <name evidence="3" type="ORF">INR99_13285</name>
</gene>
<dbReference type="Proteomes" id="UP000604481">
    <property type="component" value="Unassembled WGS sequence"/>
</dbReference>
<reference evidence="3 4" key="1">
    <citation type="submission" date="2020-10" db="EMBL/GenBank/DDBJ databases">
        <title>The genome sequence of Chitinilyticum litopenaei 4Y14.</title>
        <authorList>
            <person name="Liu Y."/>
        </authorList>
    </citation>
    <scope>NUCLEOTIDE SEQUENCE [LARGE SCALE GENOMIC DNA]</scope>
    <source>
        <strain evidence="3 4">4Y14</strain>
    </source>
</reference>
<proteinExistence type="predicted"/>
<dbReference type="InterPro" id="IPR050557">
    <property type="entry name" value="RTX_toxin/Mannuronan_C5-epim"/>
</dbReference>
<dbReference type="Pfam" id="PF00353">
    <property type="entry name" value="HemolysinCabind"/>
    <property type="match status" value="5"/>
</dbReference>
<dbReference type="InterPro" id="IPR011049">
    <property type="entry name" value="Serralysin-like_metalloprot_C"/>
</dbReference>
<dbReference type="AlphaFoldDB" id="A0A8J7K8W8"/>
<accession>A0A8J7K8W8</accession>
<evidence type="ECO:0000256" key="1">
    <source>
        <dbReference type="ARBA" id="ARBA00004613"/>
    </source>
</evidence>
<sequence>MASYYAKEFYNYTTATGTTGNDYFQPNVGDSTTTALAGNDYLFIHNGGNHIADMGDGNDLVEIGSVGSSRINLGAGNDTLEVWGWNADNKSSVHVIGGAGNDVIIAGDGSSFDRIDYSYVTSTTGFNINLDAGIATSGAEKDLISGFELVVGTKNADTIVGDEKSNVLGGGAGNDKLYGGAGGDELEAGAGNDYVDGGANDGFGWSADWYEVYSDAAMRVDLTKQGVGQLVSTLEGTDTLVGIENVRTGQGDDVIIGDAVDNSLNGGMGKDTITGGAGNDTLRGNWEQEQAADSLVGGTGNDYYQISSGDIVVEAADAGWDRVYSDIDYTLGANLEGLILGGRARNGNGNFLANQLDGNSVANNLYGGAGDDSISGGGGSDTLIGSTGTDQLTGGTGADTFDFNALSELGLNGTKDMIMDFAIWQDDKIDLSSIDTNAALAGDQAFTFSSTVPVAGGGLNKVWFNGCINISIDADNTAEYQIELVGLTSVTADSFIL</sequence>
<dbReference type="SUPFAM" id="SSF51120">
    <property type="entry name" value="beta-Roll"/>
    <property type="match status" value="4"/>
</dbReference>
<dbReference type="RefSeq" id="WP_194116845.1">
    <property type="nucleotide sequence ID" value="NZ_JADFUA010000008.1"/>
</dbReference>
<dbReference type="PROSITE" id="PS00330">
    <property type="entry name" value="HEMOLYSIN_CALCIUM"/>
    <property type="match status" value="1"/>
</dbReference>
<comment type="subcellular location">
    <subcellularLocation>
        <location evidence="1">Secreted</location>
    </subcellularLocation>
</comment>
<dbReference type="InterPro" id="IPR018511">
    <property type="entry name" value="Hemolysin-typ_Ca-bd_CS"/>
</dbReference>
<dbReference type="PANTHER" id="PTHR38340:SF1">
    <property type="entry name" value="S-LAYER PROTEIN"/>
    <property type="match status" value="1"/>
</dbReference>
<name>A0A8J7K8W8_9NEIS</name>